<dbReference type="AlphaFoldDB" id="A0A1C0A965"/>
<dbReference type="EMBL" id="LWDV01000009">
    <property type="protein sequence ID" value="OCL26767.1"/>
    <property type="molecule type" value="Genomic_DNA"/>
</dbReference>
<evidence type="ECO:0000313" key="2">
    <source>
        <dbReference type="Proteomes" id="UP000093514"/>
    </source>
</evidence>
<protein>
    <submittedName>
        <fullName evidence="1">Uncharacterized protein</fullName>
    </submittedName>
</protein>
<proteinExistence type="predicted"/>
<dbReference type="InterPro" id="IPR046153">
    <property type="entry name" value="DUF6155"/>
</dbReference>
<reference evidence="2" key="1">
    <citation type="submission" date="2016-07" db="EMBL/GenBank/DDBJ databases">
        <authorList>
            <person name="Florea S."/>
            <person name="Webb J.S."/>
            <person name="Jaromczyk J."/>
            <person name="Schardl C.L."/>
        </authorList>
    </citation>
    <scope>NUCLEOTIDE SEQUENCE [LARGE SCALE GENOMIC DNA]</scope>
    <source>
        <strain evidence="2">Z6</strain>
    </source>
</reference>
<sequence>MKVKELRDYLKTLENKEMINELVELFKTFPDVKEYYLAKLKPEYLEEILEDYRKVIVDEFFPARGDGKLRYSVMKKAISDFKKISDDSVHITELMLTYVEQGVKFTNTYGDIDERFYINIENMFNNTLDYIVKNNLENQFRKRCKKAMDNSSGIGWGFADSMMEIYYSYFNE</sequence>
<dbReference type="Pfam" id="PF19652">
    <property type="entry name" value="DUF6155"/>
    <property type="match status" value="1"/>
</dbReference>
<evidence type="ECO:0000313" key="1">
    <source>
        <dbReference type="EMBL" id="OCL26767.1"/>
    </source>
</evidence>
<gene>
    <name evidence="1" type="ORF">U472_11815</name>
</gene>
<keyword evidence="2" id="KW-1185">Reference proteome</keyword>
<name>A0A1C0A965_9FIRM</name>
<dbReference type="Proteomes" id="UP000093514">
    <property type="component" value="Unassembled WGS sequence"/>
</dbReference>
<comment type="caution">
    <text evidence="1">The sequence shown here is derived from an EMBL/GenBank/DDBJ whole genome shotgun (WGS) entry which is preliminary data.</text>
</comment>
<organism evidence="1 2">
    <name type="scientific">Orenia metallireducens</name>
    <dbReference type="NCBI Taxonomy" id="1413210"/>
    <lineage>
        <taxon>Bacteria</taxon>
        <taxon>Bacillati</taxon>
        <taxon>Bacillota</taxon>
        <taxon>Clostridia</taxon>
        <taxon>Halanaerobiales</taxon>
        <taxon>Halobacteroidaceae</taxon>
        <taxon>Orenia</taxon>
    </lineage>
</organism>
<reference evidence="1 2" key="2">
    <citation type="submission" date="2016-08" db="EMBL/GenBank/DDBJ databases">
        <title>Orenia metallireducens sp. nov. strain Z6, a Novel Metal-reducing Firmicute from the Deep Subsurface.</title>
        <authorList>
            <person name="Maxim B.I."/>
            <person name="Kenneth K."/>
            <person name="Flynn T.M."/>
            <person name="Oloughlin E.J."/>
            <person name="Locke R.A."/>
            <person name="Weber J.R."/>
            <person name="Egan S.M."/>
            <person name="Mackie R.I."/>
            <person name="Cann I.K."/>
        </authorList>
    </citation>
    <scope>NUCLEOTIDE SEQUENCE [LARGE SCALE GENOMIC DNA]</scope>
    <source>
        <strain evidence="1 2">Z6</strain>
    </source>
</reference>
<accession>A0A1C0A965</accession>